<dbReference type="InterPro" id="IPR036236">
    <property type="entry name" value="Znf_C2H2_sf"/>
</dbReference>
<dbReference type="KEGG" id="psq:PUNSTDRAFT_55277"/>
<dbReference type="GO" id="GO:0003676">
    <property type="term" value="F:nucleic acid binding"/>
    <property type="evidence" value="ECO:0007669"/>
    <property type="project" value="InterPro"/>
</dbReference>
<keyword evidence="3" id="KW-0863">Zinc-finger</keyword>
<evidence type="ECO:0000256" key="2">
    <source>
        <dbReference type="ARBA" id="ARBA00022723"/>
    </source>
</evidence>
<comment type="subcellular location">
    <subcellularLocation>
        <location evidence="1">Nucleus</location>
    </subcellularLocation>
</comment>
<dbReference type="OMA" id="WDSHVRG"/>
<dbReference type="AlphaFoldDB" id="R7S425"/>
<dbReference type="InterPro" id="IPR040050">
    <property type="entry name" value="ZNF830-like"/>
</dbReference>
<feature type="compositionally biased region" description="Basic and acidic residues" evidence="7">
    <location>
        <begin position="63"/>
        <end position="92"/>
    </location>
</feature>
<protein>
    <submittedName>
        <fullName evidence="8">Uncharacterized protein</fullName>
    </submittedName>
</protein>
<reference evidence="9" key="1">
    <citation type="journal article" date="2012" name="Science">
        <title>The Paleozoic origin of enzymatic lignin decomposition reconstructed from 31 fungal genomes.</title>
        <authorList>
            <person name="Floudas D."/>
            <person name="Binder M."/>
            <person name="Riley R."/>
            <person name="Barry K."/>
            <person name="Blanchette R.A."/>
            <person name="Henrissat B."/>
            <person name="Martinez A.T."/>
            <person name="Otillar R."/>
            <person name="Spatafora J.W."/>
            <person name="Yadav J.S."/>
            <person name="Aerts A."/>
            <person name="Benoit I."/>
            <person name="Boyd A."/>
            <person name="Carlson A."/>
            <person name="Copeland A."/>
            <person name="Coutinho P.M."/>
            <person name="de Vries R.P."/>
            <person name="Ferreira P."/>
            <person name="Findley K."/>
            <person name="Foster B."/>
            <person name="Gaskell J."/>
            <person name="Glotzer D."/>
            <person name="Gorecki P."/>
            <person name="Heitman J."/>
            <person name="Hesse C."/>
            <person name="Hori C."/>
            <person name="Igarashi K."/>
            <person name="Jurgens J.A."/>
            <person name="Kallen N."/>
            <person name="Kersten P."/>
            <person name="Kohler A."/>
            <person name="Kuees U."/>
            <person name="Kumar T.K.A."/>
            <person name="Kuo A."/>
            <person name="LaButti K."/>
            <person name="Larrondo L.F."/>
            <person name="Lindquist E."/>
            <person name="Ling A."/>
            <person name="Lombard V."/>
            <person name="Lucas S."/>
            <person name="Lundell T."/>
            <person name="Martin R."/>
            <person name="McLaughlin D.J."/>
            <person name="Morgenstern I."/>
            <person name="Morin E."/>
            <person name="Murat C."/>
            <person name="Nagy L.G."/>
            <person name="Nolan M."/>
            <person name="Ohm R.A."/>
            <person name="Patyshakuliyeva A."/>
            <person name="Rokas A."/>
            <person name="Ruiz-Duenas F.J."/>
            <person name="Sabat G."/>
            <person name="Salamov A."/>
            <person name="Samejima M."/>
            <person name="Schmutz J."/>
            <person name="Slot J.C."/>
            <person name="St John F."/>
            <person name="Stenlid J."/>
            <person name="Sun H."/>
            <person name="Sun S."/>
            <person name="Syed K."/>
            <person name="Tsang A."/>
            <person name="Wiebenga A."/>
            <person name="Young D."/>
            <person name="Pisabarro A."/>
            <person name="Eastwood D.C."/>
            <person name="Martin F."/>
            <person name="Cullen D."/>
            <person name="Grigoriev I.V."/>
            <person name="Hibbett D.S."/>
        </authorList>
    </citation>
    <scope>NUCLEOTIDE SEQUENCE [LARGE SCALE GENOMIC DNA]</scope>
    <source>
        <strain evidence="9">HHB-11173 SS5</strain>
    </source>
</reference>
<dbReference type="eggNOG" id="ENOG502S9DW">
    <property type="taxonomic scope" value="Eukaryota"/>
</dbReference>
<evidence type="ECO:0000256" key="7">
    <source>
        <dbReference type="SAM" id="MobiDB-lite"/>
    </source>
</evidence>
<keyword evidence="5" id="KW-0175">Coiled coil</keyword>
<evidence type="ECO:0000256" key="4">
    <source>
        <dbReference type="ARBA" id="ARBA00022833"/>
    </source>
</evidence>
<evidence type="ECO:0000256" key="6">
    <source>
        <dbReference type="ARBA" id="ARBA00023242"/>
    </source>
</evidence>
<feature type="region of interest" description="Disordered" evidence="7">
    <location>
        <begin position="63"/>
        <end position="177"/>
    </location>
</feature>
<dbReference type="Gene3D" id="3.30.160.60">
    <property type="entry name" value="Classic Zinc Finger"/>
    <property type="match status" value="1"/>
</dbReference>
<feature type="region of interest" description="Disordered" evidence="7">
    <location>
        <begin position="219"/>
        <end position="242"/>
    </location>
</feature>
<dbReference type="HOGENOM" id="CLU_041821_1_0_1"/>
<feature type="compositionally biased region" description="Acidic residues" evidence="7">
    <location>
        <begin position="108"/>
        <end position="118"/>
    </location>
</feature>
<dbReference type="EMBL" id="JH687552">
    <property type="protein sequence ID" value="EIN04968.1"/>
    <property type="molecule type" value="Genomic_DNA"/>
</dbReference>
<keyword evidence="9" id="KW-1185">Reference proteome</keyword>
<dbReference type="RefSeq" id="XP_007387891.1">
    <property type="nucleotide sequence ID" value="XM_007387829.1"/>
</dbReference>
<name>R7S425_PUNST</name>
<proteinExistence type="predicted"/>
<dbReference type="SUPFAM" id="SSF57667">
    <property type="entry name" value="beta-beta-alpha zinc fingers"/>
    <property type="match status" value="1"/>
</dbReference>
<evidence type="ECO:0000256" key="3">
    <source>
        <dbReference type="ARBA" id="ARBA00022771"/>
    </source>
</evidence>
<feature type="compositionally biased region" description="Basic and acidic residues" evidence="7">
    <location>
        <begin position="166"/>
        <end position="175"/>
    </location>
</feature>
<evidence type="ECO:0000313" key="8">
    <source>
        <dbReference type="EMBL" id="EIN04968.1"/>
    </source>
</evidence>
<dbReference type="GO" id="GO:0033314">
    <property type="term" value="P:mitotic DNA replication checkpoint signaling"/>
    <property type="evidence" value="ECO:0007669"/>
    <property type="project" value="TreeGrafter"/>
</dbReference>
<keyword evidence="4" id="KW-0862">Zinc</keyword>
<evidence type="ECO:0000313" key="9">
    <source>
        <dbReference type="Proteomes" id="UP000054196"/>
    </source>
</evidence>
<gene>
    <name evidence="8" type="ORF">PUNSTDRAFT_55277</name>
</gene>
<dbReference type="GO" id="GO:0005681">
    <property type="term" value="C:spliceosomal complex"/>
    <property type="evidence" value="ECO:0007669"/>
    <property type="project" value="InterPro"/>
</dbReference>
<keyword evidence="2" id="KW-0479">Metal-binding</keyword>
<dbReference type="GO" id="GO:0008270">
    <property type="term" value="F:zinc ion binding"/>
    <property type="evidence" value="ECO:0007669"/>
    <property type="project" value="UniProtKB-KW"/>
</dbReference>
<sequence>MADARALLKAKRQEVRITHPLATYNSAGQLRCTVCGTAVKHASAWEGHLGSKAHRTNVLRLKEEERKREEERAREEARLRAEQARGKRKADDETAGAGGKKAKLVDAASDDEGEDDESGSAYAGIPGQSGGFPADFFSDPSRAPPPKSLSDDEDEDADAAQQKPDVTGEQKKGPVDEEWEEFQKFVLAPDKKEVSHEAFQQATIVAEPVLNVVDAGMPTQGEDEAQVVEEEEDEETKWKRKEQEERELIMDRLMEEEQAQEEADMRAQSLKDRLAALKKKREAARAAKAHTKT</sequence>
<organism evidence="8 9">
    <name type="scientific">Punctularia strigosozonata (strain HHB-11173)</name>
    <name type="common">White-rot fungus</name>
    <dbReference type="NCBI Taxonomy" id="741275"/>
    <lineage>
        <taxon>Eukaryota</taxon>
        <taxon>Fungi</taxon>
        <taxon>Dikarya</taxon>
        <taxon>Basidiomycota</taxon>
        <taxon>Agaricomycotina</taxon>
        <taxon>Agaricomycetes</taxon>
        <taxon>Corticiales</taxon>
        <taxon>Punctulariaceae</taxon>
        <taxon>Punctularia</taxon>
    </lineage>
</organism>
<dbReference type="PANTHER" id="PTHR13278:SF0">
    <property type="entry name" value="ZINC FINGER PROTEIN 830"/>
    <property type="match status" value="1"/>
</dbReference>
<dbReference type="PANTHER" id="PTHR13278">
    <property type="entry name" value="ZINC FINGER PROTEIN 830"/>
    <property type="match status" value="1"/>
</dbReference>
<dbReference type="OrthoDB" id="77607at2759"/>
<feature type="compositionally biased region" description="Acidic residues" evidence="7">
    <location>
        <begin position="221"/>
        <end position="235"/>
    </location>
</feature>
<accession>R7S425</accession>
<evidence type="ECO:0000256" key="5">
    <source>
        <dbReference type="ARBA" id="ARBA00023054"/>
    </source>
</evidence>
<dbReference type="GO" id="GO:0044773">
    <property type="term" value="P:mitotic DNA damage checkpoint signaling"/>
    <property type="evidence" value="ECO:0007669"/>
    <property type="project" value="TreeGrafter"/>
</dbReference>
<evidence type="ECO:0000256" key="1">
    <source>
        <dbReference type="ARBA" id="ARBA00004123"/>
    </source>
</evidence>
<keyword evidence="6" id="KW-0539">Nucleus</keyword>
<dbReference type="GeneID" id="18883956"/>
<dbReference type="GO" id="GO:0033260">
    <property type="term" value="P:nuclear DNA replication"/>
    <property type="evidence" value="ECO:0007669"/>
    <property type="project" value="TreeGrafter"/>
</dbReference>
<dbReference type="Proteomes" id="UP000054196">
    <property type="component" value="Unassembled WGS sequence"/>
</dbReference>